<evidence type="ECO:0000313" key="7">
    <source>
        <dbReference type="EMBL" id="MDI3319797.1"/>
    </source>
</evidence>
<comment type="caution">
    <text evidence="7">The sequence shown here is derived from an EMBL/GenBank/DDBJ whole genome shotgun (WGS) entry which is preliminary data.</text>
</comment>
<keyword evidence="5" id="KW-0732">Signal</keyword>
<dbReference type="PANTHER" id="PTHR42852">
    <property type="entry name" value="THIOL:DISULFIDE INTERCHANGE PROTEIN DSBE"/>
    <property type="match status" value="1"/>
</dbReference>
<gene>
    <name evidence="7" type="ORF">QJ048_08440</name>
</gene>
<dbReference type="PROSITE" id="PS00194">
    <property type="entry name" value="THIOREDOXIN_1"/>
    <property type="match status" value="1"/>
</dbReference>
<evidence type="ECO:0000256" key="5">
    <source>
        <dbReference type="SAM" id="SignalP"/>
    </source>
</evidence>
<reference evidence="7 8" key="1">
    <citation type="submission" date="2023-05" db="EMBL/GenBank/DDBJ databases">
        <title>Genome sequence of Pinibacter sp. MAH-24.</title>
        <authorList>
            <person name="Huq M.A."/>
        </authorList>
    </citation>
    <scope>NUCLEOTIDE SEQUENCE [LARGE SCALE GENOMIC DNA]</scope>
    <source>
        <strain evidence="7 8">MAH-24</strain>
    </source>
</reference>
<dbReference type="Pfam" id="PF08534">
    <property type="entry name" value="Redoxin"/>
    <property type="match status" value="1"/>
</dbReference>
<dbReference type="InterPro" id="IPR036249">
    <property type="entry name" value="Thioredoxin-like_sf"/>
</dbReference>
<feature type="domain" description="Thioredoxin" evidence="6">
    <location>
        <begin position="315"/>
        <end position="458"/>
    </location>
</feature>
<evidence type="ECO:0000313" key="8">
    <source>
        <dbReference type="Proteomes" id="UP001226434"/>
    </source>
</evidence>
<evidence type="ECO:0000256" key="2">
    <source>
        <dbReference type="ARBA" id="ARBA00022748"/>
    </source>
</evidence>
<dbReference type="Gene3D" id="3.40.30.10">
    <property type="entry name" value="Glutaredoxin"/>
    <property type="match status" value="1"/>
</dbReference>
<name>A0ABT6RB50_9BACT</name>
<protein>
    <submittedName>
        <fullName evidence="7">TlpA disulfide reductase family protein</fullName>
    </submittedName>
</protein>
<organism evidence="7 8">
    <name type="scientific">Pinibacter soli</name>
    <dbReference type="NCBI Taxonomy" id="3044211"/>
    <lineage>
        <taxon>Bacteria</taxon>
        <taxon>Pseudomonadati</taxon>
        <taxon>Bacteroidota</taxon>
        <taxon>Chitinophagia</taxon>
        <taxon>Chitinophagales</taxon>
        <taxon>Chitinophagaceae</taxon>
        <taxon>Pinibacter</taxon>
    </lineage>
</organism>
<dbReference type="InterPro" id="IPR013766">
    <property type="entry name" value="Thioredoxin_domain"/>
</dbReference>
<evidence type="ECO:0000256" key="3">
    <source>
        <dbReference type="ARBA" id="ARBA00023157"/>
    </source>
</evidence>
<evidence type="ECO:0000256" key="1">
    <source>
        <dbReference type="ARBA" id="ARBA00004196"/>
    </source>
</evidence>
<keyword evidence="8" id="KW-1185">Reference proteome</keyword>
<comment type="subcellular location">
    <subcellularLocation>
        <location evidence="1">Cell envelope</location>
    </subcellularLocation>
</comment>
<dbReference type="PROSITE" id="PS51352">
    <property type="entry name" value="THIOREDOXIN_2"/>
    <property type="match status" value="1"/>
</dbReference>
<dbReference type="InterPro" id="IPR013740">
    <property type="entry name" value="Redoxin"/>
</dbReference>
<keyword evidence="2" id="KW-0201">Cytochrome c-type biogenesis</keyword>
<sequence length="468" mass="52481">MKKITIVICFVIGLMSGALAQKNTTAIIQGENARDIKTPLELFAVKEGAKEKIAVSYLNKDGNFAFAIPNCEEGLYYICDTVYTWYSSRFYLKPGDNVTIKFKDKEAYEVISGSPEMTVLAKWNELAAPVAKAARDTTQYPTFFASYQKLMPQAETFKKQIATKNTKFNAFMKSMVDWDMNVWPIAILVMPKPARPEREQYPAFYDAIIKNTTFSSTSILQFGNAADYMHIFSVVKYAYYEKKYANTKPTTSSILKDEINITDNDTLKGIVLAHSLALFRTYNDFTAATDQYKKYLLTPVAKAKYFDQLKKVSTFSKGSYAYNFEYENSLGKKVSLSDLKGKIVVVDIWATWCAPCKAEMPFMKKLEDEMKAANAPVEFVSISTDGANQKQVWLDYVQKNALGGVQLNTGGKQDLMEFYSIAAIPRFILIDADGKLITASAPRPSNPDLKKMLMAAIGGDDKKDNAAK</sequence>
<proteinExistence type="predicted"/>
<feature type="chain" id="PRO_5047373608" evidence="5">
    <location>
        <begin position="21"/>
        <end position="468"/>
    </location>
</feature>
<keyword evidence="4" id="KW-0676">Redox-active center</keyword>
<dbReference type="PANTHER" id="PTHR42852:SF6">
    <property type="entry name" value="THIOL:DISULFIDE INTERCHANGE PROTEIN DSBE"/>
    <property type="match status" value="1"/>
</dbReference>
<dbReference type="SUPFAM" id="SSF52833">
    <property type="entry name" value="Thioredoxin-like"/>
    <property type="match status" value="1"/>
</dbReference>
<accession>A0ABT6RB50</accession>
<dbReference type="EMBL" id="JASBRG010000005">
    <property type="protein sequence ID" value="MDI3319797.1"/>
    <property type="molecule type" value="Genomic_DNA"/>
</dbReference>
<dbReference type="CDD" id="cd02966">
    <property type="entry name" value="TlpA_like_family"/>
    <property type="match status" value="1"/>
</dbReference>
<evidence type="ECO:0000259" key="6">
    <source>
        <dbReference type="PROSITE" id="PS51352"/>
    </source>
</evidence>
<feature type="signal peptide" evidence="5">
    <location>
        <begin position="1"/>
        <end position="20"/>
    </location>
</feature>
<dbReference type="RefSeq" id="WP_282333899.1">
    <property type="nucleotide sequence ID" value="NZ_JASBRG010000005.1"/>
</dbReference>
<dbReference type="InterPro" id="IPR050553">
    <property type="entry name" value="Thioredoxin_ResA/DsbE_sf"/>
</dbReference>
<dbReference type="Proteomes" id="UP001226434">
    <property type="component" value="Unassembled WGS sequence"/>
</dbReference>
<keyword evidence="3" id="KW-1015">Disulfide bond</keyword>
<evidence type="ECO:0000256" key="4">
    <source>
        <dbReference type="ARBA" id="ARBA00023284"/>
    </source>
</evidence>
<dbReference type="InterPro" id="IPR017937">
    <property type="entry name" value="Thioredoxin_CS"/>
</dbReference>